<name>A0ACB7T4U0_HYAAI</name>
<evidence type="ECO:0000313" key="2">
    <source>
        <dbReference type="Proteomes" id="UP000821845"/>
    </source>
</evidence>
<protein>
    <submittedName>
        <fullName evidence="1">Uncharacterized protein</fullName>
    </submittedName>
</protein>
<accession>A0ACB7T4U0</accession>
<keyword evidence="2" id="KW-1185">Reference proteome</keyword>
<dbReference type="Proteomes" id="UP000821845">
    <property type="component" value="Chromosome 2"/>
</dbReference>
<comment type="caution">
    <text evidence="1">The sequence shown here is derived from an EMBL/GenBank/DDBJ whole genome shotgun (WGS) entry which is preliminary data.</text>
</comment>
<reference evidence="1" key="1">
    <citation type="submission" date="2020-05" db="EMBL/GenBank/DDBJ databases">
        <title>Large-scale comparative analyses of tick genomes elucidate their genetic diversity and vector capacities.</title>
        <authorList>
            <person name="Jia N."/>
            <person name="Wang J."/>
            <person name="Shi W."/>
            <person name="Du L."/>
            <person name="Sun Y."/>
            <person name="Zhan W."/>
            <person name="Jiang J."/>
            <person name="Wang Q."/>
            <person name="Zhang B."/>
            <person name="Ji P."/>
            <person name="Sakyi L.B."/>
            <person name="Cui X."/>
            <person name="Yuan T."/>
            <person name="Jiang B."/>
            <person name="Yang W."/>
            <person name="Lam T.T.-Y."/>
            <person name="Chang Q."/>
            <person name="Ding S."/>
            <person name="Wang X."/>
            <person name="Zhu J."/>
            <person name="Ruan X."/>
            <person name="Zhao L."/>
            <person name="Wei J."/>
            <person name="Que T."/>
            <person name="Du C."/>
            <person name="Cheng J."/>
            <person name="Dai P."/>
            <person name="Han X."/>
            <person name="Huang E."/>
            <person name="Gao Y."/>
            <person name="Liu J."/>
            <person name="Shao H."/>
            <person name="Ye R."/>
            <person name="Li L."/>
            <person name="Wei W."/>
            <person name="Wang X."/>
            <person name="Wang C."/>
            <person name="Yang T."/>
            <person name="Huo Q."/>
            <person name="Li W."/>
            <person name="Guo W."/>
            <person name="Chen H."/>
            <person name="Zhou L."/>
            <person name="Ni X."/>
            <person name="Tian J."/>
            <person name="Zhou Y."/>
            <person name="Sheng Y."/>
            <person name="Liu T."/>
            <person name="Pan Y."/>
            <person name="Xia L."/>
            <person name="Li J."/>
            <person name="Zhao F."/>
            <person name="Cao W."/>
        </authorList>
    </citation>
    <scope>NUCLEOTIDE SEQUENCE</scope>
    <source>
        <strain evidence="1">Hyas-2018</strain>
    </source>
</reference>
<organism evidence="1 2">
    <name type="scientific">Hyalomma asiaticum</name>
    <name type="common">Tick</name>
    <dbReference type="NCBI Taxonomy" id="266040"/>
    <lineage>
        <taxon>Eukaryota</taxon>
        <taxon>Metazoa</taxon>
        <taxon>Ecdysozoa</taxon>
        <taxon>Arthropoda</taxon>
        <taxon>Chelicerata</taxon>
        <taxon>Arachnida</taxon>
        <taxon>Acari</taxon>
        <taxon>Parasitiformes</taxon>
        <taxon>Ixodida</taxon>
        <taxon>Ixodoidea</taxon>
        <taxon>Ixodidae</taxon>
        <taxon>Hyalomminae</taxon>
        <taxon>Hyalomma</taxon>
    </lineage>
</organism>
<proteinExistence type="predicted"/>
<evidence type="ECO:0000313" key="1">
    <source>
        <dbReference type="EMBL" id="KAH6939939.1"/>
    </source>
</evidence>
<dbReference type="EMBL" id="CM023482">
    <property type="protein sequence ID" value="KAH6939939.1"/>
    <property type="molecule type" value="Genomic_DNA"/>
</dbReference>
<sequence length="146" mass="16521">MDYSVKGETITPETLQGADWKKIISKRHELYCRERREAAECRAIAAIQQLTDSSSSPAEKAQQNSKYATNGNKTNKRKRPPIPRLPRDDRKIVVRPRNLNLHNISPGTLLAMVCAQLNLPMAVIQSEDQLRYNNTFPISTPCDEST</sequence>
<gene>
    <name evidence="1" type="ORF">HPB50_022677</name>
</gene>